<reference evidence="2" key="1">
    <citation type="submission" date="2016-10" db="EMBL/GenBank/DDBJ databases">
        <authorList>
            <person name="Varghese N."/>
            <person name="Submissions S."/>
        </authorList>
    </citation>
    <scope>NUCLEOTIDE SEQUENCE [LARGE SCALE GENOMIC DNA]</scope>
    <source>
        <strain evidence="2">DSM 17616</strain>
    </source>
</reference>
<sequence length="88" mass="10089">MNRIDLKEKLEQESVKSTSFSLEAKNFDPDEALCLRQEGSGWVVYYSERGLQTGKQNFKSESEACFYILRELLADPTSRKGWTSGFNV</sequence>
<evidence type="ECO:0000313" key="1">
    <source>
        <dbReference type="EMBL" id="SEH95656.1"/>
    </source>
</evidence>
<gene>
    <name evidence="1" type="ORF">SAMN05660691_02425</name>
</gene>
<accession>A0A1H6M379</accession>
<evidence type="ECO:0000313" key="2">
    <source>
        <dbReference type="Proteomes" id="UP000199371"/>
    </source>
</evidence>
<dbReference type="Proteomes" id="UP000199371">
    <property type="component" value="Unassembled WGS sequence"/>
</dbReference>
<proteinExistence type="predicted"/>
<dbReference type="OrthoDB" id="1447491at2"/>
<keyword evidence="2" id="KW-1185">Reference proteome</keyword>
<dbReference type="RefSeq" id="WP_092793596.1">
    <property type="nucleotide sequence ID" value="NZ_FNXF01000008.1"/>
</dbReference>
<dbReference type="STRING" id="173990.SAMN05660691_02425"/>
<name>A0A1H6M379_9GAMM</name>
<dbReference type="EMBL" id="FNXF01000008">
    <property type="protein sequence ID" value="SEH95656.1"/>
    <property type="molecule type" value="Genomic_DNA"/>
</dbReference>
<organism evidence="1 2">
    <name type="scientific">Rheinheimera pacifica</name>
    <dbReference type="NCBI Taxonomy" id="173990"/>
    <lineage>
        <taxon>Bacteria</taxon>
        <taxon>Pseudomonadati</taxon>
        <taxon>Pseudomonadota</taxon>
        <taxon>Gammaproteobacteria</taxon>
        <taxon>Chromatiales</taxon>
        <taxon>Chromatiaceae</taxon>
        <taxon>Rheinheimera</taxon>
    </lineage>
</organism>
<protein>
    <submittedName>
        <fullName evidence="1">Uncharacterized protein</fullName>
    </submittedName>
</protein>
<dbReference type="AlphaFoldDB" id="A0A1H6M379"/>